<evidence type="ECO:0000259" key="1">
    <source>
        <dbReference type="PROSITE" id="PS50181"/>
    </source>
</evidence>
<dbReference type="PROSITE" id="PS50181">
    <property type="entry name" value="FBOX"/>
    <property type="match status" value="1"/>
</dbReference>
<accession>A0AAD5DL29</accession>
<dbReference type="InterPro" id="IPR001810">
    <property type="entry name" value="F-box_dom"/>
</dbReference>
<feature type="domain" description="F-box" evidence="1">
    <location>
        <begin position="16"/>
        <end position="62"/>
    </location>
</feature>
<dbReference type="Gene3D" id="1.20.1280.50">
    <property type="match status" value="1"/>
</dbReference>
<dbReference type="Proteomes" id="UP001205105">
    <property type="component" value="Unassembled WGS sequence"/>
</dbReference>
<reference evidence="2" key="1">
    <citation type="submission" date="2020-11" db="EMBL/GenBank/DDBJ databases">
        <title>Chlorella ohadii genome sequencing and assembly.</title>
        <authorList>
            <person name="Murik O."/>
            <person name="Treves H."/>
            <person name="Kedem I."/>
            <person name="Shotland Y."/>
            <person name="Kaplan A."/>
        </authorList>
    </citation>
    <scope>NUCLEOTIDE SEQUENCE</scope>
    <source>
        <strain evidence="2">1</strain>
    </source>
</reference>
<dbReference type="SUPFAM" id="SSF81383">
    <property type="entry name" value="F-box domain"/>
    <property type="match status" value="1"/>
</dbReference>
<dbReference type="InterPro" id="IPR036047">
    <property type="entry name" value="F-box-like_dom_sf"/>
</dbReference>
<organism evidence="2 3">
    <name type="scientific">Chlorella ohadii</name>
    <dbReference type="NCBI Taxonomy" id="2649997"/>
    <lineage>
        <taxon>Eukaryota</taxon>
        <taxon>Viridiplantae</taxon>
        <taxon>Chlorophyta</taxon>
        <taxon>core chlorophytes</taxon>
        <taxon>Trebouxiophyceae</taxon>
        <taxon>Chlorellales</taxon>
        <taxon>Chlorellaceae</taxon>
        <taxon>Chlorella clade</taxon>
        <taxon>Chlorella</taxon>
    </lineage>
</organism>
<dbReference type="CDD" id="cd09917">
    <property type="entry name" value="F-box_SF"/>
    <property type="match status" value="1"/>
</dbReference>
<keyword evidence="3" id="KW-1185">Reference proteome</keyword>
<sequence length="149" mass="16056">MTTRARARTSRASGTPLMLAQLPDEVLLHTLGFIDFRERQRVALVSKRFAALCGSPALLRESEIYLCTFADADSAAAWLLRHARHVRRLELEIEDVEDVGPAASIATAIATCFAVAGAAAQLDELCVIVEFDLHTRSGCALCARCGGLA</sequence>
<proteinExistence type="predicted"/>
<dbReference type="Pfam" id="PF12937">
    <property type="entry name" value="F-box-like"/>
    <property type="match status" value="1"/>
</dbReference>
<gene>
    <name evidence="2" type="ORF">COHA_007351</name>
</gene>
<evidence type="ECO:0000313" key="3">
    <source>
        <dbReference type="Proteomes" id="UP001205105"/>
    </source>
</evidence>
<dbReference type="EMBL" id="JADXDR010000115">
    <property type="protein sequence ID" value="KAI7838886.1"/>
    <property type="molecule type" value="Genomic_DNA"/>
</dbReference>
<protein>
    <recommendedName>
        <fullName evidence="1">F-box domain-containing protein</fullName>
    </recommendedName>
</protein>
<comment type="caution">
    <text evidence="2">The sequence shown here is derived from an EMBL/GenBank/DDBJ whole genome shotgun (WGS) entry which is preliminary data.</text>
</comment>
<evidence type="ECO:0000313" key="2">
    <source>
        <dbReference type="EMBL" id="KAI7838886.1"/>
    </source>
</evidence>
<dbReference type="AlphaFoldDB" id="A0AAD5DL29"/>
<name>A0AAD5DL29_9CHLO</name>